<keyword evidence="3" id="KW-1185">Reference proteome</keyword>
<dbReference type="Gene3D" id="3.40.630.30">
    <property type="match status" value="1"/>
</dbReference>
<reference evidence="2 3" key="1">
    <citation type="submission" date="2017-08" db="EMBL/GenBank/DDBJ databases">
        <title>Complete Genome Sequence of Bacillus kochii Oregon-R-modENCODE STRAIN BDGP4, isolated from Drosophila melanogaster gut.</title>
        <authorList>
            <person name="Wan K.H."/>
            <person name="Yu C."/>
            <person name="Park S."/>
            <person name="Hammonds A.S."/>
            <person name="Booth B.W."/>
            <person name="Celniker S.E."/>
        </authorList>
    </citation>
    <scope>NUCLEOTIDE SEQUENCE [LARGE SCALE GENOMIC DNA]</scope>
    <source>
        <strain evidence="2 3">BDGP4</strain>
    </source>
</reference>
<gene>
    <name evidence="2" type="ORF">CKF48_09070</name>
</gene>
<dbReference type="InterPro" id="IPR000182">
    <property type="entry name" value="GNAT_dom"/>
</dbReference>
<dbReference type="InterPro" id="IPR016181">
    <property type="entry name" value="Acyl_CoA_acyltransferase"/>
</dbReference>
<keyword evidence="2" id="KW-0808">Transferase</keyword>
<dbReference type="GO" id="GO:0016747">
    <property type="term" value="F:acyltransferase activity, transferring groups other than amino-acyl groups"/>
    <property type="evidence" value="ECO:0007669"/>
    <property type="project" value="InterPro"/>
</dbReference>
<dbReference type="OrthoDB" id="1902458at2"/>
<accession>A0A248TGX8</accession>
<evidence type="ECO:0000313" key="3">
    <source>
        <dbReference type="Proteomes" id="UP000215137"/>
    </source>
</evidence>
<dbReference type="KEGG" id="bko:CKF48_09070"/>
<protein>
    <submittedName>
        <fullName evidence="2">GNAT family N-acetyltransferase</fullName>
    </submittedName>
</protein>
<sequence length="162" mass="19399">MPVALREVLKSEKNILINLYSLYLHDLSRYTSTLDIGPDGIFEYEGFDQFWEVDGLSPYFILIDERIIGFILLLERPFLRKEYDFAVNDIFLLNKYRGKGNSTRAIKEIFHKKQGKYYVIELIENRTAVSFWRKIYKEFNIPYEEKQDMIDDELCLIQTFKV</sequence>
<dbReference type="CDD" id="cd04301">
    <property type="entry name" value="NAT_SF"/>
    <property type="match status" value="1"/>
</dbReference>
<organism evidence="2 3">
    <name type="scientific">Cytobacillus kochii</name>
    <dbReference type="NCBI Taxonomy" id="859143"/>
    <lineage>
        <taxon>Bacteria</taxon>
        <taxon>Bacillati</taxon>
        <taxon>Bacillota</taxon>
        <taxon>Bacilli</taxon>
        <taxon>Bacillales</taxon>
        <taxon>Bacillaceae</taxon>
        <taxon>Cytobacillus</taxon>
    </lineage>
</organism>
<dbReference type="EMBL" id="CP022983">
    <property type="protein sequence ID" value="ASV67466.1"/>
    <property type="molecule type" value="Genomic_DNA"/>
</dbReference>
<proteinExistence type="predicted"/>
<name>A0A248TGX8_9BACI</name>
<evidence type="ECO:0000313" key="2">
    <source>
        <dbReference type="EMBL" id="ASV67466.1"/>
    </source>
</evidence>
<dbReference type="Proteomes" id="UP000215137">
    <property type="component" value="Chromosome"/>
</dbReference>
<evidence type="ECO:0000259" key="1">
    <source>
        <dbReference type="Pfam" id="PF00583"/>
    </source>
</evidence>
<dbReference type="Pfam" id="PF00583">
    <property type="entry name" value="Acetyltransf_1"/>
    <property type="match status" value="1"/>
</dbReference>
<feature type="domain" description="N-acetyltransferase" evidence="1">
    <location>
        <begin position="44"/>
        <end position="134"/>
    </location>
</feature>
<dbReference type="RefSeq" id="WP_095371040.1">
    <property type="nucleotide sequence ID" value="NZ_CP022983.1"/>
</dbReference>
<dbReference type="AlphaFoldDB" id="A0A248TGX8"/>
<dbReference type="SUPFAM" id="SSF55729">
    <property type="entry name" value="Acyl-CoA N-acyltransferases (Nat)"/>
    <property type="match status" value="1"/>
</dbReference>